<reference evidence="15" key="1">
    <citation type="submission" date="2009-09" db="EMBL/GenBank/DDBJ databases">
        <title>The complete genome of Nakamurella multipartita DSM 44233.</title>
        <authorList>
            <consortium name="US DOE Joint Genome Institute (JGI-PGF)"/>
            <person name="Lucas S."/>
            <person name="Copeland A."/>
            <person name="Lapidus A."/>
            <person name="Glavina del Rio T."/>
            <person name="Dalin E."/>
            <person name="Tice H."/>
            <person name="Bruce D."/>
            <person name="Goodwin L."/>
            <person name="Pitluck S."/>
            <person name="Kyrpides N."/>
            <person name="Mavromatis K."/>
            <person name="Ivanova N."/>
            <person name="Ovchinnikova G."/>
            <person name="Sims D."/>
            <person name="Meincke L."/>
            <person name="Brettin T."/>
            <person name="Detter J.C."/>
            <person name="Han C."/>
            <person name="Larimer F."/>
            <person name="Land M."/>
            <person name="Hauser L."/>
            <person name="Markowitz V."/>
            <person name="Cheng J.-F."/>
            <person name="Hugenholtz P."/>
            <person name="Woyke T."/>
            <person name="Wu D."/>
            <person name="Klenk H.-P."/>
            <person name="Eisen J.A."/>
        </authorList>
    </citation>
    <scope>NUCLEOTIDE SEQUENCE [LARGE SCALE GENOMIC DNA]</scope>
    <source>
        <strain evidence="15">ATCC 700099 / DSM 44233 / CIP 104796 / JCM 9543 / NBRC 105858 / Y-104</strain>
    </source>
</reference>
<dbReference type="InterPro" id="IPR001709">
    <property type="entry name" value="Flavoprot_Pyr_Nucl_cyt_Rdtase"/>
</dbReference>
<dbReference type="Gene3D" id="2.40.30.10">
    <property type="entry name" value="Translation factors"/>
    <property type="match status" value="1"/>
</dbReference>
<dbReference type="Pfam" id="PF00970">
    <property type="entry name" value="FAD_binding_6"/>
    <property type="match status" value="1"/>
</dbReference>
<dbReference type="Gene3D" id="1.10.490.10">
    <property type="entry name" value="Globins"/>
    <property type="match status" value="1"/>
</dbReference>
<accession>C8XA23</accession>
<evidence type="ECO:0000313" key="14">
    <source>
        <dbReference type="EMBL" id="ACV81223.1"/>
    </source>
</evidence>
<evidence type="ECO:0000256" key="8">
    <source>
        <dbReference type="ARBA" id="ARBA00023027"/>
    </source>
</evidence>
<keyword evidence="11" id="KW-0349">Heme</keyword>
<dbReference type="PROSITE" id="PS01033">
    <property type="entry name" value="GLOBIN"/>
    <property type="match status" value="1"/>
</dbReference>
<dbReference type="RefSeq" id="WP_015750031.1">
    <property type="nucleotide sequence ID" value="NC_013235.1"/>
</dbReference>
<evidence type="ECO:0000313" key="15">
    <source>
        <dbReference type="Proteomes" id="UP000002218"/>
    </source>
</evidence>
<dbReference type="InterPro" id="IPR000971">
    <property type="entry name" value="Globin"/>
</dbReference>
<dbReference type="eggNOG" id="COG0543">
    <property type="taxonomic scope" value="Bacteria"/>
</dbReference>
<comment type="catalytic activity">
    <reaction evidence="9">
        <text>2 nitric oxide + NADH + 2 O2 = 2 nitrate + NAD(+) + H(+)</text>
        <dbReference type="Rhea" id="RHEA:19469"/>
        <dbReference type="ChEBI" id="CHEBI:15378"/>
        <dbReference type="ChEBI" id="CHEBI:15379"/>
        <dbReference type="ChEBI" id="CHEBI:16480"/>
        <dbReference type="ChEBI" id="CHEBI:17632"/>
        <dbReference type="ChEBI" id="CHEBI:57540"/>
        <dbReference type="ChEBI" id="CHEBI:57945"/>
        <dbReference type="EC" id="1.14.12.17"/>
    </reaction>
</comment>
<dbReference type="SUPFAM" id="SSF46458">
    <property type="entry name" value="Globin-like"/>
    <property type="match status" value="1"/>
</dbReference>
<dbReference type="GO" id="GO:0019825">
    <property type="term" value="F:oxygen binding"/>
    <property type="evidence" value="ECO:0007669"/>
    <property type="project" value="InterPro"/>
</dbReference>
<feature type="domain" description="Globin" evidence="12">
    <location>
        <begin position="1"/>
        <end position="135"/>
    </location>
</feature>
<evidence type="ECO:0000256" key="2">
    <source>
        <dbReference type="ARBA" id="ARBA00001974"/>
    </source>
</evidence>
<name>C8XA23_NAKMY</name>
<dbReference type="GO" id="GO:0020037">
    <property type="term" value="F:heme binding"/>
    <property type="evidence" value="ECO:0007669"/>
    <property type="project" value="InterPro"/>
</dbReference>
<keyword evidence="11" id="KW-0408">Iron</keyword>
<evidence type="ECO:0000259" key="13">
    <source>
        <dbReference type="PROSITE" id="PS51384"/>
    </source>
</evidence>
<dbReference type="CDD" id="cd06187">
    <property type="entry name" value="O2ase_reductase_like"/>
    <property type="match status" value="1"/>
</dbReference>
<feature type="domain" description="FAD-binding FR-type" evidence="13">
    <location>
        <begin position="142"/>
        <end position="242"/>
    </location>
</feature>
<keyword evidence="11" id="KW-0561">Oxygen transport</keyword>
<evidence type="ECO:0000256" key="7">
    <source>
        <dbReference type="ARBA" id="ARBA00023014"/>
    </source>
</evidence>
<dbReference type="InterPro" id="IPR008333">
    <property type="entry name" value="Cbr1-like_FAD-bd_dom"/>
</dbReference>
<keyword evidence="6" id="KW-0521">NADP</keyword>
<dbReference type="InterPro" id="IPR009050">
    <property type="entry name" value="Globin-like_sf"/>
</dbReference>
<dbReference type="PRINTS" id="PR00371">
    <property type="entry name" value="FPNCR"/>
</dbReference>
<comment type="similarity">
    <text evidence="11">Belongs to the globin family.</text>
</comment>
<dbReference type="CDD" id="cd19753">
    <property type="entry name" value="Mb-like_oxidoreductase"/>
    <property type="match status" value="1"/>
</dbReference>
<keyword evidence="5" id="KW-0001">2Fe-2S</keyword>
<dbReference type="Proteomes" id="UP000002218">
    <property type="component" value="Chromosome"/>
</dbReference>
<evidence type="ECO:0000259" key="12">
    <source>
        <dbReference type="PROSITE" id="PS01033"/>
    </source>
</evidence>
<dbReference type="PANTHER" id="PTHR47354">
    <property type="entry name" value="NADH OXIDOREDUCTASE HCR"/>
    <property type="match status" value="1"/>
</dbReference>
<dbReference type="EC" id="1.14.12.17" evidence="4"/>
<dbReference type="EMBL" id="CP001737">
    <property type="protein sequence ID" value="ACV81223.1"/>
    <property type="molecule type" value="Genomic_DNA"/>
</dbReference>
<dbReference type="GO" id="GO:0005344">
    <property type="term" value="F:oxygen carrier activity"/>
    <property type="evidence" value="ECO:0007669"/>
    <property type="project" value="UniProtKB-KW"/>
</dbReference>
<proteinExistence type="inferred from homology"/>
<keyword evidence="7" id="KW-0411">Iron-sulfur</keyword>
<dbReference type="InterPro" id="IPR017938">
    <property type="entry name" value="Riboflavin_synthase-like_b-brl"/>
</dbReference>
<keyword evidence="8" id="KW-0520">NAD</keyword>
<dbReference type="eggNOG" id="COG1017">
    <property type="taxonomic scope" value="Bacteria"/>
</dbReference>
<evidence type="ECO:0000256" key="3">
    <source>
        <dbReference type="ARBA" id="ARBA00006401"/>
    </source>
</evidence>
<dbReference type="Pfam" id="PF00175">
    <property type="entry name" value="NAD_binding_1"/>
    <property type="match status" value="1"/>
</dbReference>
<keyword evidence="11" id="KW-0479">Metal-binding</keyword>
<dbReference type="SUPFAM" id="SSF52343">
    <property type="entry name" value="Ferredoxin reductase-like, C-terminal NADP-linked domain"/>
    <property type="match status" value="1"/>
</dbReference>
<dbReference type="Gene3D" id="3.40.50.80">
    <property type="entry name" value="Nucleotide-binding domain of ferredoxin-NADP reductase (FNR) module"/>
    <property type="match status" value="1"/>
</dbReference>
<dbReference type="GO" id="GO:0051537">
    <property type="term" value="F:2 iron, 2 sulfur cluster binding"/>
    <property type="evidence" value="ECO:0007669"/>
    <property type="project" value="UniProtKB-KW"/>
</dbReference>
<organism evidence="14 15">
    <name type="scientific">Nakamurella multipartita (strain ATCC 700099 / DSM 44233 / CIP 104796 / JCM 9543 / NBRC 105858 / Y-104)</name>
    <name type="common">Microsphaera multipartita</name>
    <dbReference type="NCBI Taxonomy" id="479431"/>
    <lineage>
        <taxon>Bacteria</taxon>
        <taxon>Bacillati</taxon>
        <taxon>Actinomycetota</taxon>
        <taxon>Actinomycetes</taxon>
        <taxon>Nakamurellales</taxon>
        <taxon>Nakamurellaceae</taxon>
        <taxon>Nakamurella</taxon>
    </lineage>
</organism>
<dbReference type="HOGENOM" id="CLU_026437_2_1_11"/>
<dbReference type="InterPro" id="IPR039261">
    <property type="entry name" value="FNR_nucleotide-bd"/>
</dbReference>
<dbReference type="PROSITE" id="PS51384">
    <property type="entry name" value="FAD_FR"/>
    <property type="match status" value="1"/>
</dbReference>
<keyword evidence="15" id="KW-1185">Reference proteome</keyword>
<comment type="cofactor">
    <cofactor evidence="1">
        <name>heme b</name>
        <dbReference type="ChEBI" id="CHEBI:60344"/>
    </cofactor>
</comment>
<keyword evidence="11" id="KW-0813">Transport</keyword>
<gene>
    <name evidence="14" type="ordered locus">Namu_4950</name>
</gene>
<evidence type="ECO:0000256" key="6">
    <source>
        <dbReference type="ARBA" id="ARBA00022857"/>
    </source>
</evidence>
<reference evidence="14 15" key="2">
    <citation type="journal article" date="2010" name="Stand. Genomic Sci.">
        <title>Complete genome sequence of Nakamurella multipartita type strain (Y-104).</title>
        <authorList>
            <person name="Tice H."/>
            <person name="Mayilraj S."/>
            <person name="Sims D."/>
            <person name="Lapidus A."/>
            <person name="Nolan M."/>
            <person name="Lucas S."/>
            <person name="Glavina Del Rio T."/>
            <person name="Copeland A."/>
            <person name="Cheng J.F."/>
            <person name="Meincke L."/>
            <person name="Bruce D."/>
            <person name="Goodwin L."/>
            <person name="Pitluck S."/>
            <person name="Ivanova N."/>
            <person name="Mavromatis K."/>
            <person name="Ovchinnikova G."/>
            <person name="Pati A."/>
            <person name="Chen A."/>
            <person name="Palaniappan K."/>
            <person name="Land M."/>
            <person name="Hauser L."/>
            <person name="Chang Y.J."/>
            <person name="Jeffries C.D."/>
            <person name="Detter J.C."/>
            <person name="Brettin T."/>
            <person name="Rohde M."/>
            <person name="Goker M."/>
            <person name="Bristow J."/>
            <person name="Eisen J.A."/>
            <person name="Markowitz V."/>
            <person name="Hugenholtz P."/>
            <person name="Kyrpides N.C."/>
            <person name="Klenk H.P."/>
            <person name="Chen F."/>
        </authorList>
    </citation>
    <scope>NUCLEOTIDE SEQUENCE [LARGE SCALE GENOMIC DNA]</scope>
    <source>
        <strain evidence="15">ATCC 700099 / DSM 44233 / CIP 104796 / JCM 9543 / NBRC 105858 / Y-104</strain>
    </source>
</reference>
<comment type="cofactor">
    <cofactor evidence="2">
        <name>FAD</name>
        <dbReference type="ChEBI" id="CHEBI:57692"/>
    </cofactor>
</comment>
<dbReference type="SUPFAM" id="SSF63380">
    <property type="entry name" value="Riboflavin synthase domain-like"/>
    <property type="match status" value="1"/>
</dbReference>
<dbReference type="InterPro" id="IPR050415">
    <property type="entry name" value="MRET"/>
</dbReference>
<evidence type="ECO:0000256" key="5">
    <source>
        <dbReference type="ARBA" id="ARBA00022714"/>
    </source>
</evidence>
<evidence type="ECO:0000256" key="4">
    <source>
        <dbReference type="ARBA" id="ARBA00012229"/>
    </source>
</evidence>
<dbReference type="PRINTS" id="PR00410">
    <property type="entry name" value="PHEHYDRXLASE"/>
</dbReference>
<dbReference type="AlphaFoldDB" id="C8XA23"/>
<dbReference type="KEGG" id="nml:Namu_4950"/>
<dbReference type="InParanoid" id="C8XA23"/>
<dbReference type="InterPro" id="IPR012292">
    <property type="entry name" value="Globin/Proto"/>
</dbReference>
<sequence>MADIDTAGLKANFGEVAGHGPDVVAQYFYSYLFLRYPETRDMFPPSMAKQRDRLVGALVRIVTNVDNIAELVPYLEDLGRDHRKFGALSAHYPAVGEALITTLRHFSGDSWTEKLHDDWAAAYGLVAATMSGAAEKVDASEPAWWDADITEVDLRTFDLAVLKVRTETPHPYVAGQSISVEPSTLRPREWRLYTPANAPGGLEIELHVRLIDGGPVSTALVRSAAPGDKLRLGPPFGQMVLDPASRRPLLLVGGSTGLAPLKAVIDQLARDGGRPTHLYFGARSVREIYDRKDLDLLAERYPWLTVVIAISDDIRWKGPRGVVGKVVANAGDWSSHDVMVCGSPAMVKFTVATLIASGVPENQIKFEDFGDA</sequence>
<evidence type="ECO:0000256" key="1">
    <source>
        <dbReference type="ARBA" id="ARBA00001970"/>
    </source>
</evidence>
<dbReference type="GO" id="GO:0008941">
    <property type="term" value="F:nitric oxide dioxygenase NAD(P)H activity"/>
    <property type="evidence" value="ECO:0007669"/>
    <property type="project" value="UniProtKB-EC"/>
</dbReference>
<dbReference type="InterPro" id="IPR017927">
    <property type="entry name" value="FAD-bd_FR_type"/>
</dbReference>
<dbReference type="Pfam" id="PF00042">
    <property type="entry name" value="Globin"/>
    <property type="match status" value="1"/>
</dbReference>
<evidence type="ECO:0000256" key="10">
    <source>
        <dbReference type="ARBA" id="ARBA00049433"/>
    </source>
</evidence>
<dbReference type="InterPro" id="IPR001433">
    <property type="entry name" value="OxRdtase_FAD/NAD-bd"/>
</dbReference>
<protein>
    <recommendedName>
        <fullName evidence="4">nitric oxide dioxygenase</fullName>
        <ecNumber evidence="4">1.14.12.17</ecNumber>
    </recommendedName>
</protein>
<comment type="catalytic activity">
    <reaction evidence="10">
        <text>2 nitric oxide + NADPH + 2 O2 = 2 nitrate + NADP(+) + H(+)</text>
        <dbReference type="Rhea" id="RHEA:19465"/>
        <dbReference type="ChEBI" id="CHEBI:15378"/>
        <dbReference type="ChEBI" id="CHEBI:15379"/>
        <dbReference type="ChEBI" id="CHEBI:16480"/>
        <dbReference type="ChEBI" id="CHEBI:17632"/>
        <dbReference type="ChEBI" id="CHEBI:57783"/>
        <dbReference type="ChEBI" id="CHEBI:58349"/>
        <dbReference type="EC" id="1.14.12.17"/>
    </reaction>
</comment>
<dbReference type="PANTHER" id="PTHR47354:SF5">
    <property type="entry name" value="PROTEIN RFBI"/>
    <property type="match status" value="1"/>
</dbReference>
<dbReference type="STRING" id="479431.Namu_4950"/>
<evidence type="ECO:0000256" key="11">
    <source>
        <dbReference type="RuleBase" id="RU000356"/>
    </source>
</evidence>
<evidence type="ECO:0000256" key="9">
    <source>
        <dbReference type="ARBA" id="ARBA00048649"/>
    </source>
</evidence>
<comment type="similarity">
    <text evidence="3">In the C-terminal section; belongs to the flavoprotein pyridine nucleotide cytochrome reductase family.</text>
</comment>